<organism evidence="2 3">
    <name type="scientific">Purpureocillium lavendulum</name>
    <dbReference type="NCBI Taxonomy" id="1247861"/>
    <lineage>
        <taxon>Eukaryota</taxon>
        <taxon>Fungi</taxon>
        <taxon>Dikarya</taxon>
        <taxon>Ascomycota</taxon>
        <taxon>Pezizomycotina</taxon>
        <taxon>Sordariomycetes</taxon>
        <taxon>Hypocreomycetidae</taxon>
        <taxon>Hypocreales</taxon>
        <taxon>Ophiocordycipitaceae</taxon>
        <taxon>Purpureocillium</taxon>
    </lineage>
</organism>
<dbReference type="Pfam" id="PF25312">
    <property type="entry name" value="Allergen_Asp_f_4"/>
    <property type="match status" value="1"/>
</dbReference>
<evidence type="ECO:0000313" key="3">
    <source>
        <dbReference type="Proteomes" id="UP001163105"/>
    </source>
</evidence>
<protein>
    <submittedName>
        <fullName evidence="2">Allergen Asp F4-like protein</fullName>
    </submittedName>
</protein>
<keyword evidence="3" id="KW-1185">Reference proteome</keyword>
<comment type="caution">
    <text evidence="2">The sequence shown here is derived from an EMBL/GenBank/DDBJ whole genome shotgun (WGS) entry which is preliminary data.</text>
</comment>
<dbReference type="GO" id="GO:0005576">
    <property type="term" value="C:extracellular region"/>
    <property type="evidence" value="ECO:0007669"/>
    <property type="project" value="InterPro"/>
</dbReference>
<reference evidence="2" key="1">
    <citation type="submission" date="2023-01" db="EMBL/GenBank/DDBJ databases">
        <title>The growth and conidiation of Purpureocillium lavendulum are regulated by nitrogen source and histone H3K14 acetylation.</title>
        <authorList>
            <person name="Tang P."/>
            <person name="Han J."/>
            <person name="Zhang C."/>
            <person name="Tang P."/>
            <person name="Qi F."/>
            <person name="Zhang K."/>
            <person name="Liang L."/>
        </authorList>
    </citation>
    <scope>NUCLEOTIDE SEQUENCE</scope>
    <source>
        <strain evidence="2">YMF1.00683</strain>
    </source>
</reference>
<dbReference type="AlphaFoldDB" id="A0AB34FUK5"/>
<dbReference type="EMBL" id="JAQHRD010000003">
    <property type="protein sequence ID" value="KAJ6443158.1"/>
    <property type="molecule type" value="Genomic_DNA"/>
</dbReference>
<evidence type="ECO:0000313" key="2">
    <source>
        <dbReference type="EMBL" id="KAJ6443158.1"/>
    </source>
</evidence>
<dbReference type="PANTHER" id="PTHR42039:SF1">
    <property type="entry name" value="PUTATIVE (AFU_ORTHOLOGUE AFUA_3G02940)-RELATED"/>
    <property type="match status" value="1"/>
</dbReference>
<feature type="signal peptide" evidence="1">
    <location>
        <begin position="1"/>
        <end position="18"/>
    </location>
</feature>
<sequence length="269" mass="27679">MKVSAATVVLATALGVAAHPSGAVHHHMHKRMEFVKAGVPQPPPQPAQSTSGGSGAGAKTYKPFCGGSNSKRATAAEIAYKGNVGGTGDQYGCNMMIVSNDIVDKYPYAAIFENKSGKDQKCVCWNKIGPKDLIDGFFASANPGALKFELPAAAKQAVVFDQNTQGGCTCGGPEIPITKNGMFGNTWVEYDFGNESNKQWSGADASCLAAVDEGMPASALTVCGGPENTCSIINADGTGTNAFVKGTNAMDGLGLNIQGKTLHLAVTIG</sequence>
<name>A0AB34FUK5_9HYPO</name>
<dbReference type="InterPro" id="IPR038903">
    <property type="entry name" value="Allergen_Asp_f_4"/>
</dbReference>
<dbReference type="Proteomes" id="UP001163105">
    <property type="component" value="Unassembled WGS sequence"/>
</dbReference>
<keyword evidence="1" id="KW-0732">Signal</keyword>
<dbReference type="PANTHER" id="PTHR42039">
    <property type="entry name" value="PUTATIVE (AFU_ORTHOLOGUE AFUA_3G02940)-RELATED"/>
    <property type="match status" value="1"/>
</dbReference>
<feature type="chain" id="PRO_5044279079" evidence="1">
    <location>
        <begin position="19"/>
        <end position="269"/>
    </location>
</feature>
<proteinExistence type="predicted"/>
<accession>A0AB34FUK5</accession>
<evidence type="ECO:0000256" key="1">
    <source>
        <dbReference type="SAM" id="SignalP"/>
    </source>
</evidence>
<gene>
    <name evidence="2" type="ORF">O9K51_04337</name>
</gene>
<dbReference type="GO" id="GO:0019863">
    <property type="term" value="F:IgE binding"/>
    <property type="evidence" value="ECO:0007669"/>
    <property type="project" value="InterPro"/>
</dbReference>